<proteinExistence type="predicted"/>
<dbReference type="EMBL" id="LKAM01000001">
    <property type="protein sequence ID" value="KUM50223.1"/>
    <property type="molecule type" value="Genomic_DNA"/>
</dbReference>
<reference evidence="1" key="1">
    <citation type="journal article" date="2015" name="Genome Biol. Evol.">
        <title>Organellar Genomes of White Spruce (Picea glauca): Assembly and Annotation.</title>
        <authorList>
            <person name="Jackman S.D."/>
            <person name="Warren R.L."/>
            <person name="Gibb E.A."/>
            <person name="Vandervalk B.P."/>
            <person name="Mohamadi H."/>
            <person name="Chu J."/>
            <person name="Raymond A."/>
            <person name="Pleasance S."/>
            <person name="Coope R."/>
            <person name="Wildung M.R."/>
            <person name="Ritland C.E."/>
            <person name="Bousquet J."/>
            <person name="Jones S.J."/>
            <person name="Bohlmann J."/>
            <person name="Birol I."/>
        </authorList>
    </citation>
    <scope>NUCLEOTIDE SEQUENCE [LARGE SCALE GENOMIC DNA]</scope>
    <source>
        <tissue evidence="1">Flushing bud</tissue>
    </source>
</reference>
<gene>
    <name evidence="1" type="ORF">ABT39_MTgene66</name>
</gene>
<dbReference type="AlphaFoldDB" id="A0A117NIM8"/>
<keyword evidence="1" id="KW-0496">Mitochondrion</keyword>
<organism evidence="1">
    <name type="scientific">Picea glauca</name>
    <name type="common">White spruce</name>
    <name type="synonym">Pinus glauca</name>
    <dbReference type="NCBI Taxonomy" id="3330"/>
    <lineage>
        <taxon>Eukaryota</taxon>
        <taxon>Viridiplantae</taxon>
        <taxon>Streptophyta</taxon>
        <taxon>Embryophyta</taxon>
        <taxon>Tracheophyta</taxon>
        <taxon>Spermatophyta</taxon>
        <taxon>Pinopsida</taxon>
        <taxon>Pinidae</taxon>
        <taxon>Conifers I</taxon>
        <taxon>Pinales</taxon>
        <taxon>Pinaceae</taxon>
        <taxon>Picea</taxon>
    </lineage>
</organism>
<accession>A0A117NIM8</accession>
<sequence>MLRCYIIYAISVLQHHTELALVTGRGQNSASVTGFPALYFFPSKSLMTCSYSK</sequence>
<name>A0A117NIM8_PICGL</name>
<evidence type="ECO:0000313" key="1">
    <source>
        <dbReference type="EMBL" id="KUM50223.1"/>
    </source>
</evidence>
<protein>
    <submittedName>
        <fullName evidence="1">Uncharacterized protein</fullName>
    </submittedName>
</protein>
<geneLocation type="mitochondrion" evidence="1"/>
<comment type="caution">
    <text evidence="1">The sequence shown here is derived from an EMBL/GenBank/DDBJ whole genome shotgun (WGS) entry which is preliminary data.</text>
</comment>